<dbReference type="InterPro" id="IPR009125">
    <property type="entry name" value="ATPMK"/>
</dbReference>
<evidence type="ECO:0000256" key="5">
    <source>
        <dbReference type="ARBA" id="ARBA00023136"/>
    </source>
</evidence>
<accession>W8C5W2</accession>
<dbReference type="GeneID" id="101462087"/>
<name>W8C5W2_CERCA</name>
<evidence type="ECO:0000256" key="2">
    <source>
        <dbReference type="ARBA" id="ARBA00022692"/>
    </source>
</evidence>
<dbReference type="AlphaFoldDB" id="W8C5W2"/>
<dbReference type="PANTHER" id="PTHR34038:SF1">
    <property type="entry name" value="ATP SYNTHASE MEMBRANE SUBUNIT K, MITOCHONDRIAL"/>
    <property type="match status" value="1"/>
</dbReference>
<keyword evidence="3" id="KW-1133">Transmembrane helix</keyword>
<dbReference type="EMBL" id="GAMC01001472">
    <property type="protein sequence ID" value="JAC05084.1"/>
    <property type="molecule type" value="mRNA"/>
</dbReference>
<keyword evidence="2" id="KW-0812">Transmembrane</keyword>
<dbReference type="OrthoDB" id="9435504at2759"/>
<dbReference type="Pfam" id="PF14960">
    <property type="entry name" value="ATP_synth_reg"/>
    <property type="match status" value="1"/>
</dbReference>
<reference evidence="6" key="2">
    <citation type="journal article" date="2014" name="BMC Genomics">
        <title>A genomic perspective to assessing quality of mass-reared SIT flies used in Mediterranean fruit fly (Ceratitis capitata) eradication in California.</title>
        <authorList>
            <person name="Calla B."/>
            <person name="Hall B."/>
            <person name="Hou S."/>
            <person name="Geib S.M."/>
        </authorList>
    </citation>
    <scope>NUCLEOTIDE SEQUENCE</scope>
</reference>
<comment type="subcellular location">
    <subcellularLocation>
        <location evidence="1">Mitochondrion membrane</location>
        <topology evidence="1">Single-pass membrane protein</topology>
    </subcellularLocation>
</comment>
<evidence type="ECO:0000313" key="6">
    <source>
        <dbReference type="EMBL" id="JAC05084.1"/>
    </source>
</evidence>
<evidence type="ECO:0000256" key="1">
    <source>
        <dbReference type="ARBA" id="ARBA00004304"/>
    </source>
</evidence>
<evidence type="ECO:0000256" key="3">
    <source>
        <dbReference type="ARBA" id="ARBA00022989"/>
    </source>
</evidence>
<keyword evidence="6" id="KW-0687">Ribonucleoprotein</keyword>
<gene>
    <name evidence="6" type="primary">RL33</name>
</gene>
<protein>
    <submittedName>
        <fullName evidence="6">Putative 60S ribosomal protein L33</fullName>
    </submittedName>
</protein>
<dbReference type="KEGG" id="ccat:101462087"/>
<sequence length="127" mass="13891">MSNFNKIFNSTTITGRANVAKATYASIALLYLYYRVRKRSPPATVKCEDCPVSNAPQTDEHDKSTTCDAETWQHAIEDGKAATKTSDHTTALIGENGIRVNTVDVAASGGDDEKDVKILGNMRMQHK</sequence>
<keyword evidence="6" id="KW-0689">Ribosomal protein</keyword>
<reference evidence="6" key="1">
    <citation type="submission" date="2013-07" db="EMBL/GenBank/DDBJ databases">
        <authorList>
            <person name="Geib S."/>
        </authorList>
    </citation>
    <scope>NUCLEOTIDE SEQUENCE</scope>
</reference>
<dbReference type="PANTHER" id="PTHR34038">
    <property type="entry name" value="ATP SYNTHASE MEMBRANE SUBUNIT DAPIT, MITOCHONDRIAL"/>
    <property type="match status" value="1"/>
</dbReference>
<keyword evidence="4" id="KW-0496">Mitochondrion</keyword>
<dbReference type="GO" id="GO:0031966">
    <property type="term" value="C:mitochondrial membrane"/>
    <property type="evidence" value="ECO:0007669"/>
    <property type="project" value="UniProtKB-SubCell"/>
</dbReference>
<keyword evidence="5" id="KW-0472">Membrane</keyword>
<organism evidence="6">
    <name type="scientific">Ceratitis capitata</name>
    <name type="common">Mediterranean fruit fly</name>
    <name type="synonym">Tephritis capitata</name>
    <dbReference type="NCBI Taxonomy" id="7213"/>
    <lineage>
        <taxon>Eukaryota</taxon>
        <taxon>Metazoa</taxon>
        <taxon>Ecdysozoa</taxon>
        <taxon>Arthropoda</taxon>
        <taxon>Hexapoda</taxon>
        <taxon>Insecta</taxon>
        <taxon>Pterygota</taxon>
        <taxon>Neoptera</taxon>
        <taxon>Endopterygota</taxon>
        <taxon>Diptera</taxon>
        <taxon>Brachycera</taxon>
        <taxon>Muscomorpha</taxon>
        <taxon>Tephritoidea</taxon>
        <taxon>Tephritidae</taxon>
        <taxon>Ceratitis</taxon>
        <taxon>Ceratitis</taxon>
    </lineage>
</organism>
<proteinExistence type="evidence at transcript level"/>
<dbReference type="GO" id="GO:0005840">
    <property type="term" value="C:ribosome"/>
    <property type="evidence" value="ECO:0007669"/>
    <property type="project" value="UniProtKB-KW"/>
</dbReference>
<evidence type="ECO:0000256" key="4">
    <source>
        <dbReference type="ARBA" id="ARBA00023128"/>
    </source>
</evidence>